<organism evidence="1">
    <name type="scientific">Barrevirus sp</name>
    <dbReference type="NCBI Taxonomy" id="2487763"/>
    <lineage>
        <taxon>Viruses</taxon>
        <taxon>Varidnaviria</taxon>
        <taxon>Bamfordvirae</taxon>
        <taxon>Nucleocytoviricota</taxon>
        <taxon>Megaviricetes</taxon>
        <taxon>Imitervirales</taxon>
        <taxon>Mimiviridae</taxon>
        <taxon>Klosneuvirinae</taxon>
    </lineage>
</organism>
<dbReference type="EMBL" id="MK072026">
    <property type="protein sequence ID" value="AYV77291.1"/>
    <property type="molecule type" value="Genomic_DNA"/>
</dbReference>
<gene>
    <name evidence="1" type="ORF">Barrevirus29_4</name>
</gene>
<evidence type="ECO:0000313" key="1">
    <source>
        <dbReference type="EMBL" id="AYV77291.1"/>
    </source>
</evidence>
<name>A0A3G4ZTF5_9VIRU</name>
<proteinExistence type="predicted"/>
<sequence>MKKTNAPHYVFFSQKQMNLIGGHAYVNQKGEKVIATEFATTDQPSSAYNDIKCVDKIIYDDHKKGMTFVQPTTKEGKQNIKDRDRRFMIDSMAEEEHAREWEK</sequence>
<accession>A0A3G4ZTF5</accession>
<protein>
    <submittedName>
        <fullName evidence="1">Uncharacterized protein</fullName>
    </submittedName>
</protein>
<reference evidence="1" key="1">
    <citation type="submission" date="2018-10" db="EMBL/GenBank/DDBJ databases">
        <title>Hidden diversity of soil giant viruses.</title>
        <authorList>
            <person name="Schulz F."/>
            <person name="Alteio L."/>
            <person name="Goudeau D."/>
            <person name="Ryan E.M."/>
            <person name="Malmstrom R.R."/>
            <person name="Blanchard J."/>
            <person name="Woyke T."/>
        </authorList>
    </citation>
    <scope>NUCLEOTIDE SEQUENCE</scope>
    <source>
        <strain evidence="1">BAV1</strain>
    </source>
</reference>